<dbReference type="InterPro" id="IPR036390">
    <property type="entry name" value="WH_DNA-bd_sf"/>
</dbReference>
<dbReference type="RefSeq" id="XP_045955052.1">
    <property type="nucleotide sequence ID" value="XM_046096461.1"/>
</dbReference>
<accession>A0A9P8ZSS6</accession>
<gene>
    <name evidence="1" type="ORF">BKA67DRAFT_367249</name>
</gene>
<dbReference type="OrthoDB" id="2563170at2759"/>
<name>A0A9P8ZSS6_9PEZI</name>
<evidence type="ECO:0008006" key="3">
    <source>
        <dbReference type="Google" id="ProtNLM"/>
    </source>
</evidence>
<proteinExistence type="predicted"/>
<reference evidence="1" key="1">
    <citation type="journal article" date="2021" name="Nat. Commun.">
        <title>Genetic determinants of endophytism in the Arabidopsis root mycobiome.</title>
        <authorList>
            <person name="Mesny F."/>
            <person name="Miyauchi S."/>
            <person name="Thiergart T."/>
            <person name="Pickel B."/>
            <person name="Atanasova L."/>
            <person name="Karlsson M."/>
            <person name="Huettel B."/>
            <person name="Barry K.W."/>
            <person name="Haridas S."/>
            <person name="Chen C."/>
            <person name="Bauer D."/>
            <person name="Andreopoulos W."/>
            <person name="Pangilinan J."/>
            <person name="LaButti K."/>
            <person name="Riley R."/>
            <person name="Lipzen A."/>
            <person name="Clum A."/>
            <person name="Drula E."/>
            <person name="Henrissat B."/>
            <person name="Kohler A."/>
            <person name="Grigoriev I.V."/>
            <person name="Martin F.M."/>
            <person name="Hacquard S."/>
        </authorList>
    </citation>
    <scope>NUCLEOTIDE SEQUENCE</scope>
    <source>
        <strain evidence="1">MPI-SDFR-AT-0073</strain>
    </source>
</reference>
<dbReference type="InterPro" id="IPR036388">
    <property type="entry name" value="WH-like_DNA-bd_sf"/>
</dbReference>
<dbReference type="Proteomes" id="UP000758603">
    <property type="component" value="Unassembled WGS sequence"/>
</dbReference>
<dbReference type="InterPro" id="IPR021660">
    <property type="entry name" value="DUF3253"/>
</dbReference>
<dbReference type="Pfam" id="PF11625">
    <property type="entry name" value="DUF3253"/>
    <property type="match status" value="1"/>
</dbReference>
<evidence type="ECO:0000313" key="1">
    <source>
        <dbReference type="EMBL" id="KAH6648545.1"/>
    </source>
</evidence>
<evidence type="ECO:0000313" key="2">
    <source>
        <dbReference type="Proteomes" id="UP000758603"/>
    </source>
</evidence>
<protein>
    <recommendedName>
        <fullName evidence="3">DUF3253 domain-containing protein</fullName>
    </recommendedName>
</protein>
<comment type="caution">
    <text evidence="1">The sequence shown here is derived from an EMBL/GenBank/DDBJ whole genome shotgun (WGS) entry which is preliminary data.</text>
</comment>
<dbReference type="AlphaFoldDB" id="A0A9P8ZSS6"/>
<keyword evidence="2" id="KW-1185">Reference proteome</keyword>
<sequence length="93" mass="10550">MPLLHDKILQHLESRGYPKTICPSEVARSLSDDELSSLGCDNWRAAMDPIRREAWSMREQGALDITQKGEAIMVDKLEVIRGPIRLRKKPPLA</sequence>
<dbReference type="Gene3D" id="1.10.10.10">
    <property type="entry name" value="Winged helix-like DNA-binding domain superfamily/Winged helix DNA-binding domain"/>
    <property type="match status" value="1"/>
</dbReference>
<dbReference type="GeneID" id="70125353"/>
<organism evidence="1 2">
    <name type="scientific">Truncatella angustata</name>
    <dbReference type="NCBI Taxonomy" id="152316"/>
    <lineage>
        <taxon>Eukaryota</taxon>
        <taxon>Fungi</taxon>
        <taxon>Dikarya</taxon>
        <taxon>Ascomycota</taxon>
        <taxon>Pezizomycotina</taxon>
        <taxon>Sordariomycetes</taxon>
        <taxon>Xylariomycetidae</taxon>
        <taxon>Amphisphaeriales</taxon>
        <taxon>Sporocadaceae</taxon>
        <taxon>Truncatella</taxon>
    </lineage>
</organism>
<dbReference type="SUPFAM" id="SSF46785">
    <property type="entry name" value="Winged helix' DNA-binding domain"/>
    <property type="match status" value="1"/>
</dbReference>
<dbReference type="EMBL" id="JAGPXC010000007">
    <property type="protein sequence ID" value="KAH6648545.1"/>
    <property type="molecule type" value="Genomic_DNA"/>
</dbReference>